<proteinExistence type="predicted"/>
<dbReference type="InterPro" id="IPR043133">
    <property type="entry name" value="GTP-CH-I_C/QueF"/>
</dbReference>
<dbReference type="GO" id="GO:0004150">
    <property type="term" value="F:dihydroneopterin aldolase activity"/>
    <property type="evidence" value="ECO:0007669"/>
    <property type="project" value="InterPro"/>
</dbReference>
<comment type="caution">
    <text evidence="2">The sequence shown here is derived from an EMBL/GenBank/DDBJ whole genome shotgun (WGS) entry which is preliminary data.</text>
</comment>
<dbReference type="RefSeq" id="WP_150033604.1">
    <property type="nucleotide sequence ID" value="NZ_VWSH01000004.1"/>
</dbReference>
<keyword evidence="3" id="KW-1185">Reference proteome</keyword>
<accession>A0A5M6CE22</accession>
<dbReference type="SMART" id="SM00905">
    <property type="entry name" value="FolB"/>
    <property type="match status" value="1"/>
</dbReference>
<dbReference type="GO" id="GO:0006760">
    <property type="term" value="P:folic acid-containing compound metabolic process"/>
    <property type="evidence" value="ECO:0007669"/>
    <property type="project" value="InterPro"/>
</dbReference>
<protein>
    <submittedName>
        <fullName evidence="2">Dihydroneopterin aldolase</fullName>
    </submittedName>
</protein>
<evidence type="ECO:0000259" key="1">
    <source>
        <dbReference type="SMART" id="SM00905"/>
    </source>
</evidence>
<gene>
    <name evidence="2" type="ORF">F0919_14975</name>
</gene>
<name>A0A5M6CE22_9BACT</name>
<dbReference type="EMBL" id="VWSH01000004">
    <property type="protein sequence ID" value="KAA5532102.1"/>
    <property type="molecule type" value="Genomic_DNA"/>
</dbReference>
<evidence type="ECO:0000313" key="2">
    <source>
        <dbReference type="EMBL" id="KAA5532102.1"/>
    </source>
</evidence>
<dbReference type="AlphaFoldDB" id="A0A5M6CE22"/>
<sequence length="110" mass="12473">MLTVSLSGVKFKAPIGLYPQEAFTQNDIEINISVSMPAIIEELPLIDYTILHQFAMEAVQEPTALLETIVQRIVHKIEYVYPGSKMTVAVRKLHPPMQGQVDYSEVRWES</sequence>
<evidence type="ECO:0000313" key="3">
    <source>
        <dbReference type="Proteomes" id="UP000323632"/>
    </source>
</evidence>
<dbReference type="InterPro" id="IPR006157">
    <property type="entry name" value="FolB_dom"/>
</dbReference>
<dbReference type="Gene3D" id="3.30.1130.10">
    <property type="match status" value="1"/>
</dbReference>
<dbReference type="Proteomes" id="UP000323632">
    <property type="component" value="Unassembled WGS sequence"/>
</dbReference>
<dbReference type="Pfam" id="PF02152">
    <property type="entry name" value="FolB"/>
    <property type="match status" value="1"/>
</dbReference>
<feature type="domain" description="Dihydroneopterin aldolase/epimerase" evidence="1">
    <location>
        <begin position="4"/>
        <end position="110"/>
    </location>
</feature>
<organism evidence="2 3">
    <name type="scientific">Taibaiella lutea</name>
    <dbReference type="NCBI Taxonomy" id="2608001"/>
    <lineage>
        <taxon>Bacteria</taxon>
        <taxon>Pseudomonadati</taxon>
        <taxon>Bacteroidota</taxon>
        <taxon>Chitinophagia</taxon>
        <taxon>Chitinophagales</taxon>
        <taxon>Chitinophagaceae</taxon>
        <taxon>Taibaiella</taxon>
    </lineage>
</organism>
<dbReference type="SUPFAM" id="SSF55620">
    <property type="entry name" value="Tetrahydrobiopterin biosynthesis enzymes-like"/>
    <property type="match status" value="1"/>
</dbReference>
<reference evidence="2 3" key="1">
    <citation type="submission" date="2019-09" db="EMBL/GenBank/DDBJ databases">
        <title>Genome sequence and assembly of Taibaiella sp.</title>
        <authorList>
            <person name="Chhetri G."/>
        </authorList>
    </citation>
    <scope>NUCLEOTIDE SEQUENCE [LARGE SCALE GENOMIC DNA]</scope>
    <source>
        <strain evidence="2 3">KVB11</strain>
    </source>
</reference>